<dbReference type="AlphaFoldDB" id="A0A6L5JUJ3"/>
<accession>A0A6L5JUJ3</accession>
<gene>
    <name evidence="1" type="ORF">GHK24_02910</name>
</gene>
<evidence type="ECO:0008006" key="3">
    <source>
        <dbReference type="Google" id="ProtNLM"/>
    </source>
</evidence>
<dbReference type="CDD" id="cd01646">
    <property type="entry name" value="RT_Bac_retron_I"/>
    <property type="match status" value="1"/>
</dbReference>
<dbReference type="Proteomes" id="UP000480275">
    <property type="component" value="Unassembled WGS sequence"/>
</dbReference>
<proteinExistence type="predicted"/>
<organism evidence="1 2">
    <name type="scientific">Rhodocyclus tenuis</name>
    <name type="common">Rhodospirillum tenue</name>
    <dbReference type="NCBI Taxonomy" id="1066"/>
    <lineage>
        <taxon>Bacteria</taxon>
        <taxon>Pseudomonadati</taxon>
        <taxon>Pseudomonadota</taxon>
        <taxon>Betaproteobacteria</taxon>
        <taxon>Rhodocyclales</taxon>
        <taxon>Rhodocyclaceae</taxon>
        <taxon>Rhodocyclus</taxon>
    </lineage>
</organism>
<name>A0A6L5JUJ3_RHOTE</name>
<evidence type="ECO:0000313" key="2">
    <source>
        <dbReference type="Proteomes" id="UP000480275"/>
    </source>
</evidence>
<evidence type="ECO:0000313" key="1">
    <source>
        <dbReference type="EMBL" id="MQY50731.1"/>
    </source>
</evidence>
<comment type="caution">
    <text evidence="1">The sequence shown here is derived from an EMBL/GenBank/DDBJ whole genome shotgun (WGS) entry which is preliminary data.</text>
</comment>
<dbReference type="EMBL" id="WIXJ01000001">
    <property type="protein sequence ID" value="MQY50731.1"/>
    <property type="molecule type" value="Genomic_DNA"/>
</dbReference>
<sequence>MAMHPTALSKADRLKLLLAEGFFPSQLPPCFTSHNLAEKYSKVVSRWDKLKPNRCVEDTECERYSVARVGHGRRPISIPNPVSQFYLSRFISNNWGNIYRHLQKSRISLSKPQFKRDIGRAISITAASEIAEQKLLRSAGARFALVTDISQFFPSLYTHAIPWALHGKSVSKDKRNRKNPKYYGNTLDELARACQNAQTIGIPIGPDTSHIISEILGVAIDLEIKKRLKKWPRGLRHVDDFYLFFDTEAEAVKGLASVTSSLQEFELRHNILKTRIIPVQLLNEDSWTHGIGAFEFSYDVAGQRKDIHRYFDLLFDAEKKNSDENVVLYGLRKLQTQIIKRPNWPIFQAYLFRCILQYPNTIQDVATIVATYIEHNFPVKNFRAQWANILNGLIQQYAHVEGHSEVAWLLWLSNLLDVRLAKESVGALEKIHSSVCILLGLHLEKRGLLQRKLKRSSLGDYRDSKALYKSSWLLTYEGARQGWLPEVASLVKNDQYFGPMLNEGIGFFSETGNVAPIFQLKREHDSISHPFNDEYFDDDEDISNYFDFSDIAENYLNSRRRSISHSRDDEDEERDNTVQIDISSLWDDIPL</sequence>
<protein>
    <recommendedName>
        <fullName evidence="3">Reverse transcriptase domain-containing protein</fullName>
    </recommendedName>
</protein>
<dbReference type="OrthoDB" id="9780724at2"/>
<reference evidence="1 2" key="1">
    <citation type="submission" date="2019-10" db="EMBL/GenBank/DDBJ databases">
        <title>Whole-genome sequence of the purple nonsulfur photosynthetic bacterium Rhodocyclus tenuis.</title>
        <authorList>
            <person name="Kyndt J.A."/>
            <person name="Meyer T.E."/>
        </authorList>
    </citation>
    <scope>NUCLEOTIDE SEQUENCE [LARGE SCALE GENOMIC DNA]</scope>
    <source>
        <strain evidence="1 2">DSM 110</strain>
    </source>
</reference>